<keyword evidence="7" id="KW-1185">Reference proteome</keyword>
<reference evidence="7" key="1">
    <citation type="journal article" date="2020" name="Microbiol. Resour. Announc.">
        <title>Draft Genome Sequences of Thiorhodococcus mannitoliphagus and Thiorhodococcus minor, Purple Sulfur Photosynthetic Bacteria in the Gammaproteobacterial Family Chromatiaceae.</title>
        <authorList>
            <person name="Aviles F.A."/>
            <person name="Meyer T.E."/>
            <person name="Kyndt J.A."/>
        </authorList>
    </citation>
    <scope>NUCLEOTIDE SEQUENCE [LARGE SCALE GENOMIC DNA]</scope>
    <source>
        <strain evidence="7">DSM 18266</strain>
    </source>
</reference>
<accession>A0A6P1DQ38</accession>
<evidence type="ECO:0000256" key="1">
    <source>
        <dbReference type="ARBA" id="ARBA00008559"/>
    </source>
</evidence>
<dbReference type="InterPro" id="IPR009057">
    <property type="entry name" value="Homeodomain-like_sf"/>
</dbReference>
<gene>
    <name evidence="6" type="ORF">G3480_08710</name>
</gene>
<dbReference type="PANTHER" id="PTHR47918:SF1">
    <property type="entry name" value="DNA-BINDING PROTEIN FIS"/>
    <property type="match status" value="1"/>
</dbReference>
<proteinExistence type="inferred from homology"/>
<sequence length="100" mass="11229">MRAEAARQAPKTAATGLTISDADRTDPLSKCVREALGSYLENMADHEIKGLYRLVMEEVERPLFETVLEHTKGNLSHAAKILGMTRNTLRKRLSDYGIER</sequence>
<evidence type="ECO:0000313" key="7">
    <source>
        <dbReference type="Proteomes" id="UP000471640"/>
    </source>
</evidence>
<dbReference type="EMBL" id="JAAIJR010000027">
    <property type="protein sequence ID" value="NEX20387.1"/>
    <property type="molecule type" value="Genomic_DNA"/>
</dbReference>
<dbReference type="Pfam" id="PF02954">
    <property type="entry name" value="HTH_8"/>
    <property type="match status" value="1"/>
</dbReference>
<dbReference type="Proteomes" id="UP000471640">
    <property type="component" value="Unassembled WGS sequence"/>
</dbReference>
<dbReference type="PIRSF" id="PIRSF002097">
    <property type="entry name" value="DNA-binding_Fis"/>
    <property type="match status" value="1"/>
</dbReference>
<feature type="region of interest" description="Disordered" evidence="4">
    <location>
        <begin position="1"/>
        <end position="24"/>
    </location>
</feature>
<comment type="caution">
    <text evidence="6">The sequence shown here is derived from an EMBL/GenBank/DDBJ whole genome shotgun (WGS) entry which is preliminary data.</text>
</comment>
<dbReference type="GO" id="GO:0043565">
    <property type="term" value="F:sequence-specific DNA binding"/>
    <property type="evidence" value="ECO:0007669"/>
    <property type="project" value="InterPro"/>
</dbReference>
<organism evidence="6 7">
    <name type="scientific">Thiorhodococcus mannitoliphagus</name>
    <dbReference type="NCBI Taxonomy" id="329406"/>
    <lineage>
        <taxon>Bacteria</taxon>
        <taxon>Pseudomonadati</taxon>
        <taxon>Pseudomonadota</taxon>
        <taxon>Gammaproteobacteria</taxon>
        <taxon>Chromatiales</taxon>
        <taxon>Chromatiaceae</taxon>
        <taxon>Thiorhodococcus</taxon>
    </lineage>
</organism>
<keyword evidence="2" id="KW-0238">DNA-binding</keyword>
<dbReference type="PRINTS" id="PR01591">
    <property type="entry name" value="DNABINDNGFIS"/>
</dbReference>
<reference evidence="6 7" key="2">
    <citation type="submission" date="2020-02" db="EMBL/GenBank/DDBJ databases">
        <title>Genome sequences of Thiorhodococcus mannitoliphagus and Thiorhodococcus minor, purple sulfur photosynthetic bacteria in the gammaproteobacterial family, Chromatiaceae.</title>
        <authorList>
            <person name="Aviles F.A."/>
            <person name="Meyer T.E."/>
            <person name="Kyndt J.A."/>
        </authorList>
    </citation>
    <scope>NUCLEOTIDE SEQUENCE [LARGE SCALE GENOMIC DNA]</scope>
    <source>
        <strain evidence="6 7">DSM 18266</strain>
    </source>
</reference>
<protein>
    <recommendedName>
        <fullName evidence="3">Putative Fis-like DNA-binding protein</fullName>
    </recommendedName>
</protein>
<evidence type="ECO:0000313" key="6">
    <source>
        <dbReference type="EMBL" id="NEX20387.1"/>
    </source>
</evidence>
<dbReference type="PANTHER" id="PTHR47918">
    <property type="entry name" value="DNA-BINDING PROTEIN FIS"/>
    <property type="match status" value="1"/>
</dbReference>
<dbReference type="AlphaFoldDB" id="A0A6P1DQ38"/>
<evidence type="ECO:0000256" key="3">
    <source>
        <dbReference type="ARBA" id="ARBA00029540"/>
    </source>
</evidence>
<dbReference type="PRINTS" id="PR01590">
    <property type="entry name" value="HTHFIS"/>
</dbReference>
<evidence type="ECO:0000256" key="4">
    <source>
        <dbReference type="SAM" id="MobiDB-lite"/>
    </source>
</evidence>
<dbReference type="InterPro" id="IPR005412">
    <property type="entry name" value="Fis_DNA-bd"/>
</dbReference>
<evidence type="ECO:0000256" key="2">
    <source>
        <dbReference type="ARBA" id="ARBA00023125"/>
    </source>
</evidence>
<evidence type="ECO:0000259" key="5">
    <source>
        <dbReference type="Pfam" id="PF02954"/>
    </source>
</evidence>
<dbReference type="RefSeq" id="WP_164653483.1">
    <property type="nucleotide sequence ID" value="NZ_JAAIJR010000027.1"/>
</dbReference>
<comment type="similarity">
    <text evidence="1">Belongs to the transcriptional regulatory Fis family.</text>
</comment>
<dbReference type="GO" id="GO:0006355">
    <property type="term" value="P:regulation of DNA-templated transcription"/>
    <property type="evidence" value="ECO:0007669"/>
    <property type="project" value="InterPro"/>
</dbReference>
<dbReference type="Gene3D" id="1.10.10.60">
    <property type="entry name" value="Homeodomain-like"/>
    <property type="match status" value="1"/>
</dbReference>
<dbReference type="InterPro" id="IPR050207">
    <property type="entry name" value="Trans_regulatory_Fis"/>
</dbReference>
<dbReference type="SUPFAM" id="SSF46689">
    <property type="entry name" value="Homeodomain-like"/>
    <property type="match status" value="1"/>
</dbReference>
<feature type="domain" description="DNA binding HTH" evidence="5">
    <location>
        <begin position="56"/>
        <end position="96"/>
    </location>
</feature>
<name>A0A6P1DQ38_9GAMM</name>
<dbReference type="InterPro" id="IPR002197">
    <property type="entry name" value="HTH_Fis"/>
</dbReference>